<gene>
    <name evidence="1" type="ORF">DDU33_03965</name>
</gene>
<reference evidence="2" key="1">
    <citation type="submission" date="2018-05" db="EMBL/GenBank/DDBJ databases">
        <title>Complete genome sequence of Actinobacillus porcitonsillarum reference strain 9953L55 (CCUG 46996).</title>
        <authorList>
            <person name="Dona V."/>
            <person name="Perreten V."/>
        </authorList>
    </citation>
    <scope>NUCLEOTIDE SEQUENCE [LARGE SCALE GENOMIC DNA]</scope>
    <source>
        <strain evidence="2">9953L55</strain>
    </source>
</reference>
<proteinExistence type="predicted"/>
<dbReference type="AlphaFoldDB" id="A0A2U8FI82"/>
<dbReference type="RefSeq" id="WP_108923296.1">
    <property type="nucleotide sequence ID" value="NZ_CP029206.1"/>
</dbReference>
<protein>
    <recommendedName>
        <fullName evidence="3">Transferase</fullName>
    </recommendedName>
</protein>
<accession>A0A2U8FI82</accession>
<dbReference type="SUPFAM" id="SSF51161">
    <property type="entry name" value="Trimeric LpxA-like enzymes"/>
    <property type="match status" value="1"/>
</dbReference>
<sequence length="228" mass="26154">MEKSLLIAVFQYYFQTGNLNISDIRKCFLVNSNLAKELVAELNKFINSGRKYRYTGYSIQKNGHTLGQIQALRDLDNVKAGDLGGFIESDQNLRHENNCWVADQAMVFAGAMVWDNASIKNTAVVEGNVWVYDNAQVCGKAELVAYGKGEIWISGQTEISNRTRINIYDFDSEELKNLYVFNDKAIFSNTVISNNILNGRDWEKKELTDYLELKKNLERQKKMRPVWV</sequence>
<dbReference type="EMBL" id="CP029206">
    <property type="protein sequence ID" value="AWI50700.1"/>
    <property type="molecule type" value="Genomic_DNA"/>
</dbReference>
<dbReference type="KEGG" id="apor:DDU33_03965"/>
<dbReference type="InterPro" id="IPR011004">
    <property type="entry name" value="Trimer_LpxA-like_sf"/>
</dbReference>
<dbReference type="Gene3D" id="2.160.10.10">
    <property type="entry name" value="Hexapeptide repeat proteins"/>
    <property type="match status" value="1"/>
</dbReference>
<evidence type="ECO:0008006" key="3">
    <source>
        <dbReference type="Google" id="ProtNLM"/>
    </source>
</evidence>
<keyword evidence="2" id="KW-1185">Reference proteome</keyword>
<dbReference type="Proteomes" id="UP000244920">
    <property type="component" value="Chromosome"/>
</dbReference>
<evidence type="ECO:0000313" key="2">
    <source>
        <dbReference type="Proteomes" id="UP000244920"/>
    </source>
</evidence>
<organism evidence="1 2">
    <name type="scientific">Actinobacillus porcitonsillarum</name>
    <dbReference type="NCBI Taxonomy" id="189834"/>
    <lineage>
        <taxon>Bacteria</taxon>
        <taxon>Pseudomonadati</taxon>
        <taxon>Pseudomonadota</taxon>
        <taxon>Gammaproteobacteria</taxon>
        <taxon>Pasteurellales</taxon>
        <taxon>Pasteurellaceae</taxon>
        <taxon>Actinobacillus</taxon>
    </lineage>
</organism>
<evidence type="ECO:0000313" key="1">
    <source>
        <dbReference type="EMBL" id="AWI50700.1"/>
    </source>
</evidence>
<name>A0A2U8FI82_9PAST</name>